<name>A0A1M5RQX3_9FIRM</name>
<dbReference type="InterPro" id="IPR046947">
    <property type="entry name" value="LytR-like"/>
</dbReference>
<organism evidence="2 3">
    <name type="scientific">Asaccharospora irregularis DSM 2635</name>
    <dbReference type="NCBI Taxonomy" id="1121321"/>
    <lineage>
        <taxon>Bacteria</taxon>
        <taxon>Bacillati</taxon>
        <taxon>Bacillota</taxon>
        <taxon>Clostridia</taxon>
        <taxon>Peptostreptococcales</taxon>
        <taxon>Peptostreptococcaceae</taxon>
        <taxon>Asaccharospora</taxon>
    </lineage>
</organism>
<evidence type="ECO:0000313" key="2">
    <source>
        <dbReference type="EMBL" id="SHH28589.1"/>
    </source>
</evidence>
<dbReference type="Proteomes" id="UP000243255">
    <property type="component" value="Unassembled WGS sequence"/>
</dbReference>
<feature type="domain" description="HTH LytTR-type" evidence="1">
    <location>
        <begin position="63"/>
        <end position="167"/>
    </location>
</feature>
<gene>
    <name evidence="2" type="ORF">SAMN04488530_13240</name>
</gene>
<dbReference type="SMART" id="SM00850">
    <property type="entry name" value="LytTR"/>
    <property type="match status" value="1"/>
</dbReference>
<proteinExistence type="predicted"/>
<dbReference type="GO" id="GO:0003677">
    <property type="term" value="F:DNA binding"/>
    <property type="evidence" value="ECO:0007669"/>
    <property type="project" value="UniProtKB-KW"/>
</dbReference>
<dbReference type="PANTHER" id="PTHR37299">
    <property type="entry name" value="TRANSCRIPTIONAL REGULATOR-RELATED"/>
    <property type="match status" value="1"/>
</dbReference>
<dbReference type="AlphaFoldDB" id="A0A1M5RQX3"/>
<dbReference type="Gene3D" id="2.40.50.1020">
    <property type="entry name" value="LytTr DNA-binding domain"/>
    <property type="match status" value="1"/>
</dbReference>
<dbReference type="PANTHER" id="PTHR37299:SF4">
    <property type="entry name" value="TRANSCRIPTIONAL REGULATOR"/>
    <property type="match status" value="1"/>
</dbReference>
<dbReference type="STRING" id="1121321.SAMN04488530_13240"/>
<dbReference type="InterPro" id="IPR007492">
    <property type="entry name" value="LytTR_DNA-bd_dom"/>
</dbReference>
<dbReference type="PROSITE" id="PS50930">
    <property type="entry name" value="HTH_LYTTR"/>
    <property type="match status" value="1"/>
</dbReference>
<sequence length="173" mass="20415">MAVIIDYGQIRVVYKNDFYGVRNMLIKKILEPDITENYAEIHYKELNQEVLDAIHYFEKKKLLLGKNNGETKLFSLSDILFCEIVDRKCFSYLKDGVWQIDFSLQSFLEEYATNGFVRISKSMIVNIYKIDYMKTDVSMRMKLILENGECIILNRAYRRGFYALLEKIGGEDR</sequence>
<reference evidence="3" key="1">
    <citation type="submission" date="2016-11" db="EMBL/GenBank/DDBJ databases">
        <authorList>
            <person name="Varghese N."/>
            <person name="Submissions S."/>
        </authorList>
    </citation>
    <scope>NUCLEOTIDE SEQUENCE [LARGE SCALE GENOMIC DNA]</scope>
    <source>
        <strain evidence="3">DSM 2635</strain>
    </source>
</reference>
<protein>
    <submittedName>
        <fullName evidence="2">LytTr DNA-binding domain-containing protein</fullName>
    </submittedName>
</protein>
<evidence type="ECO:0000313" key="3">
    <source>
        <dbReference type="Proteomes" id="UP000243255"/>
    </source>
</evidence>
<dbReference type="EMBL" id="FQWX01000032">
    <property type="protein sequence ID" value="SHH28589.1"/>
    <property type="molecule type" value="Genomic_DNA"/>
</dbReference>
<keyword evidence="2" id="KW-0238">DNA-binding</keyword>
<dbReference type="Pfam" id="PF04397">
    <property type="entry name" value="LytTR"/>
    <property type="match status" value="1"/>
</dbReference>
<keyword evidence="3" id="KW-1185">Reference proteome</keyword>
<accession>A0A1M5RQX3</accession>
<dbReference type="GO" id="GO:0000156">
    <property type="term" value="F:phosphorelay response regulator activity"/>
    <property type="evidence" value="ECO:0007669"/>
    <property type="project" value="InterPro"/>
</dbReference>
<evidence type="ECO:0000259" key="1">
    <source>
        <dbReference type="PROSITE" id="PS50930"/>
    </source>
</evidence>